<evidence type="ECO:0000259" key="3">
    <source>
        <dbReference type="Pfam" id="PF18912"/>
    </source>
</evidence>
<organism evidence="4 5">
    <name type="scientific">Aeoliella mucimassa</name>
    <dbReference type="NCBI Taxonomy" id="2527972"/>
    <lineage>
        <taxon>Bacteria</taxon>
        <taxon>Pseudomonadati</taxon>
        <taxon>Planctomycetota</taxon>
        <taxon>Planctomycetia</taxon>
        <taxon>Pirellulales</taxon>
        <taxon>Lacipirellulaceae</taxon>
        <taxon>Aeoliella</taxon>
    </lineage>
</organism>
<dbReference type="RefSeq" id="WP_145249077.1">
    <property type="nucleotide sequence ID" value="NZ_CP036278.1"/>
</dbReference>
<dbReference type="InterPro" id="IPR036280">
    <property type="entry name" value="Multihaem_cyt_sf"/>
</dbReference>
<dbReference type="CDD" id="cd06223">
    <property type="entry name" value="PRTases_typeI"/>
    <property type="match status" value="1"/>
</dbReference>
<dbReference type="OrthoDB" id="9779910at2"/>
<dbReference type="InterPro" id="IPR044005">
    <property type="entry name" value="DZR_2"/>
</dbReference>
<dbReference type="InterPro" id="IPR051910">
    <property type="entry name" value="ComF/GntX_DNA_util-trans"/>
</dbReference>
<dbReference type="InterPro" id="IPR029057">
    <property type="entry name" value="PRTase-like"/>
</dbReference>
<feature type="domain" description="Phosphoribosyltransferase" evidence="2">
    <location>
        <begin position="162"/>
        <end position="250"/>
    </location>
</feature>
<dbReference type="Pfam" id="PF00156">
    <property type="entry name" value="Pribosyltran"/>
    <property type="match status" value="1"/>
</dbReference>
<name>A0A518ASP8_9BACT</name>
<dbReference type="KEGG" id="amuc:Pan181_39630"/>
<comment type="similarity">
    <text evidence="1">Belongs to the ComF/GntX family.</text>
</comment>
<gene>
    <name evidence="4" type="ORF">Pan181_39630</name>
</gene>
<dbReference type="EMBL" id="CP036278">
    <property type="protein sequence ID" value="QDU57741.1"/>
    <property type="molecule type" value="Genomic_DNA"/>
</dbReference>
<evidence type="ECO:0000313" key="5">
    <source>
        <dbReference type="Proteomes" id="UP000315750"/>
    </source>
</evidence>
<evidence type="ECO:0000313" key="4">
    <source>
        <dbReference type="EMBL" id="QDU57741.1"/>
    </source>
</evidence>
<dbReference type="PANTHER" id="PTHR47505:SF1">
    <property type="entry name" value="DNA UTILIZATION PROTEIN YHGH"/>
    <property type="match status" value="1"/>
</dbReference>
<sequence length="257" mass="28299">MTLWHHASKRWLKAGLAGRERLLEMLFPPSCAACHAPIAQGGPAQFCDDCLELFDEFRPPFCAGCGASVPVDLPEGHTCGHCHGERRRYNHAVALGPYEGLLRDLLLRAKRPQGEIVALALAERLVELHGNELREREIDVVCPVPMHWRRRIRRMANCPTTIADVVARRLQVPLAAGLLRRRRATRPQTSLAPSGRDQNVRRAFALGAGYQLQSAHVLLVDDILTTGATCNAAARTLRRAGAKSVTLAVIGRSYSGR</sequence>
<keyword evidence="5" id="KW-1185">Reference proteome</keyword>
<dbReference type="Gene3D" id="3.40.50.2020">
    <property type="match status" value="1"/>
</dbReference>
<protein>
    <submittedName>
        <fullName evidence="4">DNA utilization protein GntX</fullName>
    </submittedName>
</protein>
<proteinExistence type="inferred from homology"/>
<dbReference type="Proteomes" id="UP000315750">
    <property type="component" value="Chromosome"/>
</dbReference>
<accession>A0A518ASP8</accession>
<evidence type="ECO:0000259" key="2">
    <source>
        <dbReference type="Pfam" id="PF00156"/>
    </source>
</evidence>
<dbReference type="PANTHER" id="PTHR47505">
    <property type="entry name" value="DNA UTILIZATION PROTEIN YHGH"/>
    <property type="match status" value="1"/>
</dbReference>
<dbReference type="Pfam" id="PF18912">
    <property type="entry name" value="DZR_2"/>
    <property type="match status" value="1"/>
</dbReference>
<dbReference type="AlphaFoldDB" id="A0A518ASP8"/>
<dbReference type="InterPro" id="IPR000836">
    <property type="entry name" value="PRTase_dom"/>
</dbReference>
<dbReference type="SUPFAM" id="SSF53271">
    <property type="entry name" value="PRTase-like"/>
    <property type="match status" value="1"/>
</dbReference>
<reference evidence="4 5" key="1">
    <citation type="submission" date="2019-02" db="EMBL/GenBank/DDBJ databases">
        <title>Deep-cultivation of Planctomycetes and their phenomic and genomic characterization uncovers novel biology.</title>
        <authorList>
            <person name="Wiegand S."/>
            <person name="Jogler M."/>
            <person name="Boedeker C."/>
            <person name="Pinto D."/>
            <person name="Vollmers J."/>
            <person name="Rivas-Marin E."/>
            <person name="Kohn T."/>
            <person name="Peeters S.H."/>
            <person name="Heuer A."/>
            <person name="Rast P."/>
            <person name="Oberbeckmann S."/>
            <person name="Bunk B."/>
            <person name="Jeske O."/>
            <person name="Meyerdierks A."/>
            <person name="Storesund J.E."/>
            <person name="Kallscheuer N."/>
            <person name="Luecker S."/>
            <person name="Lage O.M."/>
            <person name="Pohl T."/>
            <person name="Merkel B.J."/>
            <person name="Hornburger P."/>
            <person name="Mueller R.-W."/>
            <person name="Bruemmer F."/>
            <person name="Labrenz M."/>
            <person name="Spormann A.M."/>
            <person name="Op den Camp H."/>
            <person name="Overmann J."/>
            <person name="Amann R."/>
            <person name="Jetten M.S.M."/>
            <person name="Mascher T."/>
            <person name="Medema M.H."/>
            <person name="Devos D.P."/>
            <person name="Kaster A.-K."/>
            <person name="Ovreas L."/>
            <person name="Rohde M."/>
            <person name="Galperin M.Y."/>
            <person name="Jogler C."/>
        </authorList>
    </citation>
    <scope>NUCLEOTIDE SEQUENCE [LARGE SCALE GENOMIC DNA]</scope>
    <source>
        <strain evidence="4 5">Pan181</strain>
    </source>
</reference>
<feature type="domain" description="Double zinc ribbon" evidence="3">
    <location>
        <begin position="22"/>
        <end position="82"/>
    </location>
</feature>
<dbReference type="SUPFAM" id="SSF48695">
    <property type="entry name" value="Multiheme cytochromes"/>
    <property type="match status" value="1"/>
</dbReference>
<evidence type="ECO:0000256" key="1">
    <source>
        <dbReference type="ARBA" id="ARBA00008007"/>
    </source>
</evidence>